<evidence type="ECO:0000259" key="2">
    <source>
        <dbReference type="Pfam" id="PF03732"/>
    </source>
</evidence>
<dbReference type="InterPro" id="IPR005162">
    <property type="entry name" value="Retrotrans_gag_dom"/>
</dbReference>
<proteinExistence type="predicted"/>
<dbReference type="EMBL" id="QGKY02000190">
    <property type="protein sequence ID" value="KAF2591519.1"/>
    <property type="molecule type" value="Genomic_DNA"/>
</dbReference>
<dbReference type="PANTHER" id="PTHR33223:SF9">
    <property type="entry name" value="RETROTRANSPOSON GAG DOMAIN-CONTAINING PROTEIN"/>
    <property type="match status" value="1"/>
</dbReference>
<dbReference type="PANTHER" id="PTHR33223">
    <property type="entry name" value="CCHC-TYPE DOMAIN-CONTAINING PROTEIN"/>
    <property type="match status" value="1"/>
</dbReference>
<reference evidence="3" key="1">
    <citation type="submission" date="2019-12" db="EMBL/GenBank/DDBJ databases">
        <title>Genome sequencing and annotation of Brassica cretica.</title>
        <authorList>
            <person name="Studholme D.J."/>
            <person name="Sarris P.F."/>
        </authorList>
    </citation>
    <scope>NUCLEOTIDE SEQUENCE</scope>
    <source>
        <strain evidence="3">PFS-102/07</strain>
        <tissue evidence="3">Leaf</tissue>
    </source>
</reference>
<evidence type="ECO:0000313" key="3">
    <source>
        <dbReference type="EMBL" id="KAF2591519.1"/>
    </source>
</evidence>
<dbReference type="Pfam" id="PF03732">
    <property type="entry name" value="Retrotrans_gag"/>
    <property type="match status" value="1"/>
</dbReference>
<protein>
    <recommendedName>
        <fullName evidence="2">Retrotransposon gag domain-containing protein</fullName>
    </recommendedName>
</protein>
<name>A0A8S9KBF7_BRACR</name>
<feature type="region of interest" description="Disordered" evidence="1">
    <location>
        <begin position="1"/>
        <end position="23"/>
    </location>
</feature>
<evidence type="ECO:0000256" key="1">
    <source>
        <dbReference type="SAM" id="MobiDB-lite"/>
    </source>
</evidence>
<organism evidence="3">
    <name type="scientific">Brassica cretica</name>
    <name type="common">Mustard</name>
    <dbReference type="NCBI Taxonomy" id="69181"/>
    <lineage>
        <taxon>Eukaryota</taxon>
        <taxon>Viridiplantae</taxon>
        <taxon>Streptophyta</taxon>
        <taxon>Embryophyta</taxon>
        <taxon>Tracheophyta</taxon>
        <taxon>Spermatophyta</taxon>
        <taxon>Magnoliopsida</taxon>
        <taxon>eudicotyledons</taxon>
        <taxon>Gunneridae</taxon>
        <taxon>Pentapetalae</taxon>
        <taxon>rosids</taxon>
        <taxon>malvids</taxon>
        <taxon>Brassicales</taxon>
        <taxon>Brassicaceae</taxon>
        <taxon>Brassiceae</taxon>
        <taxon>Brassica</taxon>
    </lineage>
</organism>
<feature type="domain" description="Retrotransposon gag" evidence="2">
    <location>
        <begin position="87"/>
        <end position="157"/>
    </location>
</feature>
<comment type="caution">
    <text evidence="3">The sequence shown here is derived from an EMBL/GenBank/DDBJ whole genome shotgun (WGS) entry which is preliminary data.</text>
</comment>
<gene>
    <name evidence="3" type="ORF">F2Q70_00039259</name>
</gene>
<accession>A0A8S9KBF7</accession>
<dbReference type="AlphaFoldDB" id="A0A8S9KBF7"/>
<sequence length="214" mass="24471">MQSMVERLPRVAPPIRKSDPDSYAGTPFTDEITLIEMPRKFSFPNIMRYDGTNNPDEHITQYKLRMLAVALIKESREATMCKGFGSTVIGPVLQWYINLPSRSISSFAILSDKFLEQFACRRNKEKTSDGLYEILKHRAEPLRGYKARFSKKRLRFPSVMSLLRSLPSREAYSPTGTSTRNLPNTSARPWKTCCLGPGHKLNKKKTLQVALRRS</sequence>